<organism evidence="1">
    <name type="scientific">Lyngbya confervoides BDU141951</name>
    <dbReference type="NCBI Taxonomy" id="1574623"/>
    <lineage>
        <taxon>Bacteria</taxon>
        <taxon>Bacillati</taxon>
        <taxon>Cyanobacteriota</taxon>
        <taxon>Cyanophyceae</taxon>
        <taxon>Oscillatoriophycideae</taxon>
        <taxon>Oscillatoriales</taxon>
        <taxon>Microcoleaceae</taxon>
        <taxon>Lyngbya</taxon>
    </lineage>
</organism>
<sequence>MDPAFLRNFFKASNPGNPVSDPRYYIDFSDVRGGDMVRELARTIVDLSPDEATTQLLTGHVGSGKSTELLQLRQRLQQAGFHVVYFDSGQDLELADVEVTDILLVMARQISASLEAVGIKLQPPYFQRLFRSIVETLQMPIELSDVTLSVGIAEITAQSKESTNLRSQLHQYLEPRTKNILDAINGELLTPGIAQLKAQGKQGLVAIADNLEKMLRNAKPNGRSQPEYLFVDRGDQLKRLDCHVIYTIPLELVFSNDLPMLMNRFGLRPRVLTMVPVKTIDGEINPTSMAKLRQMVMARAFPDLSAGDRLNRVTEIFDDPATLDRLCLASGGHVRNVLRYVTGCLRKQGLPITTETLAQELRDEQNELVGIIDATEWQLLAQAVKARTFQGNDEYNSLLMGLFLYEYRDDRGRWVDINPVLANNEVYQQWLAT</sequence>
<dbReference type="GO" id="GO:0005524">
    <property type="term" value="F:ATP binding"/>
    <property type="evidence" value="ECO:0007669"/>
    <property type="project" value="UniProtKB-KW"/>
</dbReference>
<keyword evidence="1" id="KW-0547">Nucleotide-binding</keyword>
<comment type="caution">
    <text evidence="1">The sequence shown here is derived from an EMBL/GenBank/DDBJ whole genome shotgun (WGS) entry which is preliminary data.</text>
</comment>
<dbReference type="InterPro" id="IPR027417">
    <property type="entry name" value="P-loop_NTPase"/>
</dbReference>
<proteinExistence type="predicted"/>
<gene>
    <name evidence="1" type="ORF">QQ91_022060</name>
</gene>
<reference evidence="1" key="3">
    <citation type="submission" date="2020-02" db="EMBL/GenBank/DDBJ databases">
        <authorList>
            <person name="Sarangi A.N."/>
            <person name="Ghosh S."/>
            <person name="Mukherjee M."/>
            <person name="Tripathy S."/>
        </authorList>
    </citation>
    <scope>NUCLEOTIDE SEQUENCE</scope>
    <source>
        <strain evidence="1">BDU141951</strain>
    </source>
</reference>
<keyword evidence="1" id="KW-0067">ATP-binding</keyword>
<reference evidence="1" key="2">
    <citation type="journal article" date="2015" name="Genome Announc.">
        <title>Draft Genome Sequence of Filamentous Marine Cyanobacterium Lyngbya confervoides Strain BDU141951.</title>
        <authorList>
            <person name="Chandrababunaidu M.M."/>
            <person name="Sen D."/>
            <person name="Tripathy S."/>
        </authorList>
    </citation>
    <scope>NUCLEOTIDE SEQUENCE</scope>
    <source>
        <strain evidence="1">BDU141951</strain>
    </source>
</reference>
<evidence type="ECO:0000313" key="1">
    <source>
        <dbReference type="EMBL" id="NEV69784.1"/>
    </source>
</evidence>
<dbReference type="EMBL" id="JTHE02000003">
    <property type="protein sequence ID" value="NEV69784.1"/>
    <property type="molecule type" value="Genomic_DNA"/>
</dbReference>
<protein>
    <submittedName>
        <fullName evidence="1">ATP-binding protein</fullName>
    </submittedName>
</protein>
<dbReference type="SUPFAM" id="SSF52540">
    <property type="entry name" value="P-loop containing nucleoside triphosphate hydrolases"/>
    <property type="match status" value="2"/>
</dbReference>
<accession>A0A0C1YK64</accession>
<dbReference type="AlphaFoldDB" id="A0A0C1YK64"/>
<reference evidence="1" key="1">
    <citation type="submission" date="2014-11" db="EMBL/GenBank/DDBJ databases">
        <authorList>
            <person name="Malar M.C."/>
            <person name="Sen D."/>
            <person name="Tripathy S."/>
        </authorList>
    </citation>
    <scope>NUCLEOTIDE SEQUENCE</scope>
    <source>
        <strain evidence="1">BDU141951</strain>
    </source>
</reference>
<name>A0A0C1YK64_9CYAN</name>